<keyword evidence="3 9" id="KW-0808">Transferase</keyword>
<evidence type="ECO:0000256" key="1">
    <source>
        <dbReference type="ARBA" id="ARBA00004141"/>
    </source>
</evidence>
<evidence type="ECO:0000259" key="8">
    <source>
        <dbReference type="Pfam" id="PF13632"/>
    </source>
</evidence>
<feature type="transmembrane region" description="Helical" evidence="7">
    <location>
        <begin position="218"/>
        <end position="240"/>
    </location>
</feature>
<evidence type="ECO:0000256" key="3">
    <source>
        <dbReference type="ARBA" id="ARBA00022679"/>
    </source>
</evidence>
<keyword evidence="4 7" id="KW-0812">Transmembrane</keyword>
<evidence type="ECO:0000313" key="10">
    <source>
        <dbReference type="Proteomes" id="UP000004310"/>
    </source>
</evidence>
<feature type="domain" description="Glycosyltransferase 2-like" evidence="8">
    <location>
        <begin position="384"/>
        <end position="568"/>
    </location>
</feature>
<evidence type="ECO:0000313" key="9">
    <source>
        <dbReference type="EMBL" id="EAU42808.1"/>
    </source>
</evidence>
<dbReference type="Gene3D" id="3.90.550.10">
    <property type="entry name" value="Spore Coat Polysaccharide Biosynthesis Protein SpsA, Chain A"/>
    <property type="match status" value="1"/>
</dbReference>
<protein>
    <submittedName>
        <fullName evidence="9">Glycosyl transferase, family 2</fullName>
    </submittedName>
</protein>
<dbReference type="InterPro" id="IPR029044">
    <property type="entry name" value="Nucleotide-diphossugar_trans"/>
</dbReference>
<evidence type="ECO:0000256" key="7">
    <source>
        <dbReference type="SAM" id="Phobius"/>
    </source>
</evidence>
<comment type="caution">
    <text evidence="9">The sequence shown here is derived from an EMBL/GenBank/DDBJ whole genome shotgun (WGS) entry which is preliminary data.</text>
</comment>
<dbReference type="STRING" id="217511.GCA_001463845_00412"/>
<dbReference type="EMBL" id="AATP01000001">
    <property type="protein sequence ID" value="EAU42808.1"/>
    <property type="molecule type" value="Genomic_DNA"/>
</dbReference>
<dbReference type="AlphaFoldDB" id="Q0G6A6"/>
<accession>Q0G6A6</accession>
<feature type="transmembrane region" description="Helical" evidence="7">
    <location>
        <begin position="589"/>
        <end position="612"/>
    </location>
</feature>
<feature type="transmembrane region" description="Helical" evidence="7">
    <location>
        <begin position="548"/>
        <end position="577"/>
    </location>
</feature>
<dbReference type="SUPFAM" id="SSF160246">
    <property type="entry name" value="EspE N-terminal domain-like"/>
    <property type="match status" value="1"/>
</dbReference>
<dbReference type="eggNOG" id="COG1215">
    <property type="taxonomic scope" value="Bacteria"/>
</dbReference>
<proteinExistence type="predicted"/>
<dbReference type="InterPro" id="IPR037257">
    <property type="entry name" value="T2SS_E_N_sf"/>
</dbReference>
<dbReference type="Pfam" id="PF13632">
    <property type="entry name" value="Glyco_trans_2_3"/>
    <property type="match status" value="1"/>
</dbReference>
<organism evidence="9 10">
    <name type="scientific">Fulvimarina pelagi HTCC2506</name>
    <dbReference type="NCBI Taxonomy" id="314231"/>
    <lineage>
        <taxon>Bacteria</taxon>
        <taxon>Pseudomonadati</taxon>
        <taxon>Pseudomonadota</taxon>
        <taxon>Alphaproteobacteria</taxon>
        <taxon>Hyphomicrobiales</taxon>
        <taxon>Aurantimonadaceae</taxon>
        <taxon>Fulvimarina</taxon>
    </lineage>
</organism>
<evidence type="ECO:0000256" key="2">
    <source>
        <dbReference type="ARBA" id="ARBA00022676"/>
    </source>
</evidence>
<evidence type="ECO:0000256" key="6">
    <source>
        <dbReference type="ARBA" id="ARBA00023136"/>
    </source>
</evidence>
<sequence>MVGASVVYSVDVVESLAATGRKIISPGSSERPRRGPDGLVDLQKISGSPAVAESFEPLSEPVVKALISRLGLSDDEAREAWAVARRNGTDIARELIFNGRISERDYAHCVAEQLGLGFELPQKNDEVVAATGHATPPFTGALWTCDSRLETKIFLRPKIEQLSAIVRALQERPLLARNCRVATLSAIRDIEAAKSDDDRFAKATLSLSAASPEKSARAVLTGWQGFAMGAMAFVLVWWVMSSFWQVAMTFHLLSAFCFILWICLRSVAAFGRQDGTIASELKSGPNKGGGTRPAPIYSVVVALHKETEVVARLVSALDNLKWPKSCLEVFLVCEADDHATVALCRKHTEGKLQYRVILVPPGNPRTKPKALNHVLPIVAGDFLVLYDAEDEPHPGQLEEAYDRYRASDARLACLQAPLVIRNGDRNWLTSIFAMEYAGLFRAFLPWLARHRLPIPLGGTSNHFKVAVLREVGGWDSHNVTEDADLGMRLKRAGYDIETISSPTLEDAPETVSVWVPQRTRWLKGWVQTYAVHMRHPMLLMRELGVKRFVVFQLLFHGMITAALLLPLAFGLIGFTIWLQWSTGWERTSATALLVLDLAIFVGGYLSFLALTLRGMGTSELRPCVKWLPFVPIYWLCVSVAAYRGLFQLFKNPHAWEKTAHGLASRADKLDPRHRMEPIFDIAVPGELRSGQR</sequence>
<dbReference type="Proteomes" id="UP000004310">
    <property type="component" value="Unassembled WGS sequence"/>
</dbReference>
<gene>
    <name evidence="9" type="ORF">FP2506_08201</name>
</gene>
<dbReference type="SUPFAM" id="SSF53448">
    <property type="entry name" value="Nucleotide-diphospho-sugar transferases"/>
    <property type="match status" value="1"/>
</dbReference>
<comment type="subcellular location">
    <subcellularLocation>
        <location evidence="1">Membrane</location>
        <topology evidence="1">Multi-pass membrane protein</topology>
    </subcellularLocation>
</comment>
<dbReference type="InterPro" id="IPR001173">
    <property type="entry name" value="Glyco_trans_2-like"/>
</dbReference>
<keyword evidence="10" id="KW-1185">Reference proteome</keyword>
<keyword evidence="2" id="KW-0328">Glycosyltransferase</keyword>
<dbReference type="GO" id="GO:0016757">
    <property type="term" value="F:glycosyltransferase activity"/>
    <property type="evidence" value="ECO:0007669"/>
    <property type="project" value="UniProtKB-KW"/>
</dbReference>
<feature type="transmembrane region" description="Helical" evidence="7">
    <location>
        <begin position="246"/>
        <end position="264"/>
    </location>
</feature>
<dbReference type="RefSeq" id="WP_007066782.1">
    <property type="nucleotide sequence ID" value="NZ_DS022272.1"/>
</dbReference>
<keyword evidence="5 7" id="KW-1133">Transmembrane helix</keyword>
<dbReference type="PANTHER" id="PTHR43867">
    <property type="entry name" value="CELLULOSE SYNTHASE CATALYTIC SUBUNIT A [UDP-FORMING]"/>
    <property type="match status" value="1"/>
</dbReference>
<feature type="transmembrane region" description="Helical" evidence="7">
    <location>
        <begin position="624"/>
        <end position="645"/>
    </location>
</feature>
<dbReference type="PANTHER" id="PTHR43867:SF2">
    <property type="entry name" value="CELLULOSE SYNTHASE CATALYTIC SUBUNIT A [UDP-FORMING]"/>
    <property type="match status" value="1"/>
</dbReference>
<evidence type="ECO:0000256" key="4">
    <source>
        <dbReference type="ARBA" id="ARBA00022692"/>
    </source>
</evidence>
<dbReference type="GO" id="GO:0016020">
    <property type="term" value="C:membrane"/>
    <property type="evidence" value="ECO:0007669"/>
    <property type="project" value="UniProtKB-SubCell"/>
</dbReference>
<dbReference type="HOGENOM" id="CLU_020629_0_0_5"/>
<evidence type="ECO:0000256" key="5">
    <source>
        <dbReference type="ARBA" id="ARBA00022989"/>
    </source>
</evidence>
<keyword evidence="6 7" id="KW-0472">Membrane</keyword>
<name>Q0G6A6_9HYPH</name>
<dbReference type="InterPro" id="IPR050321">
    <property type="entry name" value="Glycosyltr_2/OpgH_subfam"/>
</dbReference>
<reference evidence="9 10" key="1">
    <citation type="journal article" date="2010" name="J. Bacteriol.">
        <title>Genome sequence of Fulvimarina pelagi HTCC2506T, a Mn(II)-oxidizing alphaproteobacterium possessing an aerobic anoxygenic photosynthetic gene cluster and Xanthorhodopsin.</title>
        <authorList>
            <person name="Kang I."/>
            <person name="Oh H.M."/>
            <person name="Lim S.I."/>
            <person name="Ferriera S."/>
            <person name="Giovannoni S.J."/>
            <person name="Cho J.C."/>
        </authorList>
    </citation>
    <scope>NUCLEOTIDE SEQUENCE [LARGE SCALE GENOMIC DNA]</scope>
    <source>
        <strain evidence="9 10">HTCC2506</strain>
    </source>
</reference>